<reference evidence="7 8" key="1">
    <citation type="journal article" date="2013" name="Environ. Microbiol.">
        <title>Complete genome, catabolic sub-proteomes and key-metabolites of Desulfobacula toluolica Tol2, a marine, aromatic compound-degrading, sulfate-reducing bacterium.</title>
        <authorList>
            <person name="Wohlbrand L."/>
            <person name="Jacob J.H."/>
            <person name="Kube M."/>
            <person name="Mussmann M."/>
            <person name="Jarling R."/>
            <person name="Beck A."/>
            <person name="Amann R."/>
            <person name="Wilkes H."/>
            <person name="Reinhardt R."/>
            <person name="Rabus R."/>
        </authorList>
    </citation>
    <scope>NUCLEOTIDE SEQUENCE [LARGE SCALE GENOMIC DNA]</scope>
    <source>
        <strain evidence="8">DSM 7467 / Tol2</strain>
    </source>
</reference>
<keyword evidence="3" id="KW-0479">Metal-binding</keyword>
<dbReference type="SFLD" id="SFLDG01067">
    <property type="entry name" value="SPASM/twitch_domain_containing"/>
    <property type="match status" value="1"/>
</dbReference>
<dbReference type="Proteomes" id="UP000007347">
    <property type="component" value="Chromosome"/>
</dbReference>
<dbReference type="STRING" id="651182.TOL2_C21420"/>
<keyword evidence="8" id="KW-1185">Reference proteome</keyword>
<dbReference type="PANTHER" id="PTHR11228">
    <property type="entry name" value="RADICAL SAM DOMAIN PROTEIN"/>
    <property type="match status" value="1"/>
</dbReference>
<evidence type="ECO:0000259" key="6">
    <source>
        <dbReference type="Pfam" id="PF13186"/>
    </source>
</evidence>
<dbReference type="InterPro" id="IPR013785">
    <property type="entry name" value="Aldolase_TIM"/>
</dbReference>
<evidence type="ECO:0000256" key="5">
    <source>
        <dbReference type="ARBA" id="ARBA00023014"/>
    </source>
</evidence>
<dbReference type="AlphaFoldDB" id="K0NK69"/>
<keyword evidence="4" id="KW-0408">Iron</keyword>
<keyword evidence="5" id="KW-0411">Iron-sulfur</keyword>
<dbReference type="InterPro" id="IPR023885">
    <property type="entry name" value="4Fe4S-binding_SPASM_dom"/>
</dbReference>
<evidence type="ECO:0000256" key="4">
    <source>
        <dbReference type="ARBA" id="ARBA00023004"/>
    </source>
</evidence>
<dbReference type="Gene3D" id="3.20.20.70">
    <property type="entry name" value="Aldolase class I"/>
    <property type="match status" value="1"/>
</dbReference>
<dbReference type="InterPro" id="IPR058240">
    <property type="entry name" value="rSAM_sf"/>
</dbReference>
<organism evidence="7 8">
    <name type="scientific">Desulfobacula toluolica (strain DSM 7467 / Tol2)</name>
    <dbReference type="NCBI Taxonomy" id="651182"/>
    <lineage>
        <taxon>Bacteria</taxon>
        <taxon>Pseudomonadati</taxon>
        <taxon>Thermodesulfobacteriota</taxon>
        <taxon>Desulfobacteria</taxon>
        <taxon>Desulfobacterales</taxon>
        <taxon>Desulfobacteraceae</taxon>
        <taxon>Desulfobacula</taxon>
    </lineage>
</organism>
<dbReference type="GO" id="GO:0003824">
    <property type="term" value="F:catalytic activity"/>
    <property type="evidence" value="ECO:0007669"/>
    <property type="project" value="InterPro"/>
</dbReference>
<dbReference type="CDD" id="cd01335">
    <property type="entry name" value="Radical_SAM"/>
    <property type="match status" value="1"/>
</dbReference>
<dbReference type="EMBL" id="FO203503">
    <property type="protein sequence ID" value="CCK80303.1"/>
    <property type="molecule type" value="Genomic_DNA"/>
</dbReference>
<evidence type="ECO:0000256" key="1">
    <source>
        <dbReference type="ARBA" id="ARBA00001966"/>
    </source>
</evidence>
<dbReference type="GO" id="GO:0046872">
    <property type="term" value="F:metal ion binding"/>
    <property type="evidence" value="ECO:0007669"/>
    <property type="project" value="UniProtKB-KW"/>
</dbReference>
<keyword evidence="2" id="KW-0949">S-adenosyl-L-methionine</keyword>
<dbReference type="KEGG" id="dto:TOL2_C21420"/>
<feature type="domain" description="4Fe4S-binding SPASM" evidence="6">
    <location>
        <begin position="268"/>
        <end position="335"/>
    </location>
</feature>
<protein>
    <submittedName>
        <fullName evidence="7">Radical SAM domain protein</fullName>
    </submittedName>
</protein>
<evidence type="ECO:0000256" key="3">
    <source>
        <dbReference type="ARBA" id="ARBA00022723"/>
    </source>
</evidence>
<accession>K0NK69</accession>
<dbReference type="RefSeq" id="WP_014957615.1">
    <property type="nucleotide sequence ID" value="NC_018645.1"/>
</dbReference>
<dbReference type="SFLD" id="SFLDS00029">
    <property type="entry name" value="Radical_SAM"/>
    <property type="match status" value="1"/>
</dbReference>
<evidence type="ECO:0000313" key="7">
    <source>
        <dbReference type="EMBL" id="CCK80303.1"/>
    </source>
</evidence>
<sequence>MKIKKNIVNFKKNIVSKFDNKIKYSELSANLKSGHSIIGRYPLNVQIQTTSSCNAKCYFCPYLESWHKLNPGGMDDDTYESIVNQLSEYTIGKFCPYLENEPFADKKIFDRIEYGVSRLNCRQLEVATNASFLNSSKIDNIIKLFNPINHEIWISFHGINKESYNAIMGLDFDKTKNNVLELIEKSQDSNINIIIRGSGQSRKKRNEMPEWFDEKEFDSFWENEFAKNGFKKKPRLNYFTYHDRAGQIKRNEINFSSIYRNNLENFYCCRFDQWAHFLYTGELILCCMDYHKKTVFGNINDNNLNQIFNSPGYIRLIKSGIGVEPSKPDFICKKCISPGG</sequence>
<dbReference type="CDD" id="cd21109">
    <property type="entry name" value="SPASM"/>
    <property type="match status" value="1"/>
</dbReference>
<dbReference type="OrthoDB" id="5414041at2"/>
<dbReference type="InterPro" id="IPR050377">
    <property type="entry name" value="Radical_SAM_PqqE_MftC-like"/>
</dbReference>
<dbReference type="PANTHER" id="PTHR11228:SF7">
    <property type="entry name" value="PQQA PEPTIDE CYCLASE"/>
    <property type="match status" value="1"/>
</dbReference>
<gene>
    <name evidence="7" type="ordered locus">TOL2_C21420</name>
</gene>
<evidence type="ECO:0000313" key="8">
    <source>
        <dbReference type="Proteomes" id="UP000007347"/>
    </source>
</evidence>
<proteinExistence type="predicted"/>
<evidence type="ECO:0000256" key="2">
    <source>
        <dbReference type="ARBA" id="ARBA00022691"/>
    </source>
</evidence>
<dbReference type="SUPFAM" id="SSF102114">
    <property type="entry name" value="Radical SAM enzymes"/>
    <property type="match status" value="1"/>
</dbReference>
<dbReference type="Pfam" id="PF13186">
    <property type="entry name" value="SPASM"/>
    <property type="match status" value="1"/>
</dbReference>
<dbReference type="InterPro" id="IPR007197">
    <property type="entry name" value="rSAM"/>
</dbReference>
<name>K0NK69_DESTT</name>
<dbReference type="GO" id="GO:0051536">
    <property type="term" value="F:iron-sulfur cluster binding"/>
    <property type="evidence" value="ECO:0007669"/>
    <property type="project" value="UniProtKB-KW"/>
</dbReference>
<dbReference type="HOGENOM" id="CLU_009273_1_2_7"/>
<comment type="cofactor">
    <cofactor evidence="1">
        <name>[4Fe-4S] cluster</name>
        <dbReference type="ChEBI" id="CHEBI:49883"/>
    </cofactor>
</comment>